<dbReference type="Pfam" id="PF01753">
    <property type="entry name" value="zf-MYND"/>
    <property type="match status" value="1"/>
</dbReference>
<keyword evidence="5 10" id="KW-0863">Zinc-finger</keyword>
<dbReference type="GO" id="GO:0016579">
    <property type="term" value="P:protein deubiquitination"/>
    <property type="evidence" value="ECO:0007669"/>
    <property type="project" value="InterPro"/>
</dbReference>
<feature type="region of interest" description="Disordered" evidence="12">
    <location>
        <begin position="1"/>
        <end position="74"/>
    </location>
</feature>
<dbReference type="GO" id="GO:0008270">
    <property type="term" value="F:zinc ion binding"/>
    <property type="evidence" value="ECO:0007669"/>
    <property type="project" value="UniProtKB-KW"/>
</dbReference>
<feature type="compositionally biased region" description="Polar residues" evidence="12">
    <location>
        <begin position="779"/>
        <end position="803"/>
    </location>
</feature>
<evidence type="ECO:0000256" key="10">
    <source>
        <dbReference type="PROSITE-ProRule" id="PRU00134"/>
    </source>
</evidence>
<protein>
    <recommendedName>
        <fullName evidence="11">Ubiquitin carboxyl-terminal hydrolase</fullName>
        <ecNumber evidence="11">3.4.19.12</ecNumber>
    </recommendedName>
</protein>
<dbReference type="Pfam" id="PF00443">
    <property type="entry name" value="UCH"/>
    <property type="match status" value="1"/>
</dbReference>
<feature type="compositionally biased region" description="Acidic residues" evidence="12">
    <location>
        <begin position="128"/>
        <end position="138"/>
    </location>
</feature>
<feature type="domain" description="USP" evidence="13">
    <location>
        <begin position="248"/>
        <end position="880"/>
    </location>
</feature>
<evidence type="ECO:0000256" key="3">
    <source>
        <dbReference type="ARBA" id="ARBA00022670"/>
    </source>
</evidence>
<evidence type="ECO:0000256" key="6">
    <source>
        <dbReference type="ARBA" id="ARBA00022786"/>
    </source>
</evidence>
<gene>
    <name evidence="15" type="ORF">DBRI1063_LOCUS23434</name>
</gene>
<dbReference type="AlphaFoldDB" id="A0A7S2A1U5"/>
<dbReference type="PROSITE" id="PS00972">
    <property type="entry name" value="USP_1"/>
    <property type="match status" value="1"/>
</dbReference>
<feature type="compositionally biased region" description="Low complexity" evidence="12">
    <location>
        <begin position="1"/>
        <end position="30"/>
    </location>
</feature>
<keyword evidence="9" id="KW-0862">Zinc</keyword>
<organism evidence="15">
    <name type="scientific">Ditylum brightwellii</name>
    <dbReference type="NCBI Taxonomy" id="49249"/>
    <lineage>
        <taxon>Eukaryota</taxon>
        <taxon>Sar</taxon>
        <taxon>Stramenopiles</taxon>
        <taxon>Ochrophyta</taxon>
        <taxon>Bacillariophyta</taxon>
        <taxon>Mediophyceae</taxon>
        <taxon>Lithodesmiophycidae</taxon>
        <taxon>Lithodesmiales</taxon>
        <taxon>Lithodesmiaceae</taxon>
        <taxon>Ditylum</taxon>
    </lineage>
</organism>
<proteinExistence type="inferred from homology"/>
<dbReference type="PROSITE" id="PS50235">
    <property type="entry name" value="USP_3"/>
    <property type="match status" value="1"/>
</dbReference>
<evidence type="ECO:0000259" key="13">
    <source>
        <dbReference type="PROSITE" id="PS50235"/>
    </source>
</evidence>
<reference evidence="15" key="1">
    <citation type="submission" date="2021-01" db="EMBL/GenBank/DDBJ databases">
        <authorList>
            <person name="Corre E."/>
            <person name="Pelletier E."/>
            <person name="Niang G."/>
            <person name="Scheremetjew M."/>
            <person name="Finn R."/>
            <person name="Kale V."/>
            <person name="Holt S."/>
            <person name="Cochrane G."/>
            <person name="Meng A."/>
            <person name="Brown T."/>
            <person name="Cohen L."/>
        </authorList>
    </citation>
    <scope>NUCLEOTIDE SEQUENCE</scope>
    <source>
        <strain evidence="15">Pop2</strain>
    </source>
</reference>
<evidence type="ECO:0000256" key="1">
    <source>
        <dbReference type="ARBA" id="ARBA00000707"/>
    </source>
</evidence>
<dbReference type="PANTHER" id="PTHR21646:SF24">
    <property type="entry name" value="UBIQUITIN CARBOXYL-TERMINAL HYDROLASE"/>
    <property type="match status" value="1"/>
</dbReference>
<keyword evidence="3 11" id="KW-0645">Protease</keyword>
<dbReference type="InterPro" id="IPR018200">
    <property type="entry name" value="USP_CS"/>
</dbReference>
<dbReference type="InterPro" id="IPR035927">
    <property type="entry name" value="DUSP-like_sf"/>
</dbReference>
<dbReference type="PROSITE" id="PS01360">
    <property type="entry name" value="ZF_MYND_1"/>
    <property type="match status" value="1"/>
</dbReference>
<evidence type="ECO:0000256" key="7">
    <source>
        <dbReference type="ARBA" id="ARBA00022801"/>
    </source>
</evidence>
<feature type="region of interest" description="Disordered" evidence="12">
    <location>
        <begin position="115"/>
        <end position="138"/>
    </location>
</feature>
<evidence type="ECO:0000256" key="11">
    <source>
        <dbReference type="RuleBase" id="RU366025"/>
    </source>
</evidence>
<sequence length="883" mass="99109">MIATTSTTTTVMSSSTQQSQYVTMTTTSTTDLSSPTKKQHALHKEKEQKQSCTNDKNNPKHTPTTTTTTTTHELRPHLIRGHHYELIPREVYAALRCWYGEITPCICRRVVYDSSSLTSSSPPPPPPTDDDDDHDDDDEVFKKVEPHIVLYPNLNSSPSSQQQQQQRLSTTENGVCASCRRIGAKSRCSRCLTVQYCGRDCQASHWPYHRTICNSAKKKRTSSSKTETEMMMQEQLIISWKDVNWGRVGLNNLGNTCFMNSAIQCLSHAAPLTRHFLTNRFRNDLNSSNPLGTGGKLALAYDAVLKEVWLGGHKNACMSPTTLKRAVAVFAPRFAGVSQHDAMEFLAYLLDGLHEDLNRVKNAPYVEMPDATTGQRLSISGAEAWDAYRRRNDSLVMDTFYGQFKSTCVCPRCSKVSVSFETFNHVSLEIPQQQITTRTIPVLFFRSAPAGSANTRLVPLRYGVQVPKNGCVGDIKHALSGLCGIKPTQLALCDVYENSIYEILRDGKAVSTIRPDDFITAYEVDPYTNVSIHAIATHTRGDTKFNASNTNEEGGERNLFGYPFLTSFDARMTCTKVWNHIWRQVSRLVPWPAGVDGNSKPIIERLKSALTIRIVDNSGKPRPVFAKKQVESSAMLDAASILPCNSNAKIADVLGGDCTERFLFLSLEWSDIILDGLKLIDENRFLAFSDHASLLVTLDQCFETFTRPERLDENNMWYCSRCKEHVRAMKTMELWKLPNVLVVHLKRFAFKHALRREKLDAFVDFPLQELDMSRHCASSSSYTRGSISPTSNSASPGQSSMNDDNGENFVVDNVPAIYDLFAVTNHYGRMGFGHYTAYARKWNEDGMSDQWAAFDDSNVGGIKPSMVVTPAAYVLFYRRRIFD</sequence>
<dbReference type="Gene3D" id="6.10.140.2220">
    <property type="match status" value="1"/>
</dbReference>
<feature type="domain" description="MYND-type" evidence="14">
    <location>
        <begin position="176"/>
        <end position="213"/>
    </location>
</feature>
<dbReference type="SUPFAM" id="SSF144232">
    <property type="entry name" value="HIT/MYND zinc finger-like"/>
    <property type="match status" value="1"/>
</dbReference>
<keyword evidence="8 11" id="KW-0788">Thiol protease</keyword>
<keyword evidence="4" id="KW-0479">Metal-binding</keyword>
<keyword evidence="7 11" id="KW-0378">Hydrolase</keyword>
<dbReference type="PANTHER" id="PTHR21646">
    <property type="entry name" value="UBIQUITIN CARBOXYL-TERMINAL HYDROLASE"/>
    <property type="match status" value="1"/>
</dbReference>
<name>A0A7S2A1U5_9STRA</name>
<evidence type="ECO:0000256" key="2">
    <source>
        <dbReference type="ARBA" id="ARBA00009085"/>
    </source>
</evidence>
<dbReference type="InterPro" id="IPR002893">
    <property type="entry name" value="Znf_MYND"/>
</dbReference>
<evidence type="ECO:0000256" key="9">
    <source>
        <dbReference type="ARBA" id="ARBA00022833"/>
    </source>
</evidence>
<dbReference type="GO" id="GO:0004843">
    <property type="term" value="F:cysteine-type deubiquitinase activity"/>
    <property type="evidence" value="ECO:0007669"/>
    <property type="project" value="UniProtKB-UniRule"/>
</dbReference>
<dbReference type="Gene3D" id="3.90.70.10">
    <property type="entry name" value="Cysteine proteinases"/>
    <property type="match status" value="2"/>
</dbReference>
<dbReference type="InterPro" id="IPR038765">
    <property type="entry name" value="Papain-like_cys_pep_sf"/>
</dbReference>
<evidence type="ECO:0000259" key="14">
    <source>
        <dbReference type="PROSITE" id="PS50865"/>
    </source>
</evidence>
<comment type="similarity">
    <text evidence="2 11">Belongs to the peptidase C19 family.</text>
</comment>
<feature type="region of interest" description="Disordered" evidence="12">
    <location>
        <begin position="779"/>
        <end position="805"/>
    </location>
</feature>
<dbReference type="GO" id="GO:0006508">
    <property type="term" value="P:proteolysis"/>
    <property type="evidence" value="ECO:0007669"/>
    <property type="project" value="UniProtKB-KW"/>
</dbReference>
<dbReference type="SUPFAM" id="SSF54001">
    <property type="entry name" value="Cysteine proteinases"/>
    <property type="match status" value="1"/>
</dbReference>
<dbReference type="InterPro" id="IPR001394">
    <property type="entry name" value="Peptidase_C19_UCH"/>
</dbReference>
<keyword evidence="6 11" id="KW-0833">Ubl conjugation pathway</keyword>
<dbReference type="PROSITE" id="PS50865">
    <property type="entry name" value="ZF_MYND_2"/>
    <property type="match status" value="1"/>
</dbReference>
<comment type="catalytic activity">
    <reaction evidence="1 11">
        <text>Thiol-dependent hydrolysis of ester, thioester, amide, peptide and isopeptide bonds formed by the C-terminal Gly of ubiquitin (a 76-residue protein attached to proteins as an intracellular targeting signal).</text>
        <dbReference type="EC" id="3.4.19.12"/>
    </reaction>
</comment>
<dbReference type="InterPro" id="IPR028889">
    <property type="entry name" value="USP"/>
</dbReference>
<feature type="compositionally biased region" description="Low complexity" evidence="12">
    <location>
        <begin position="60"/>
        <end position="71"/>
    </location>
</feature>
<dbReference type="PROSITE" id="PS00973">
    <property type="entry name" value="USP_2"/>
    <property type="match status" value="1"/>
</dbReference>
<evidence type="ECO:0000256" key="12">
    <source>
        <dbReference type="SAM" id="MobiDB-lite"/>
    </source>
</evidence>
<evidence type="ECO:0000256" key="5">
    <source>
        <dbReference type="ARBA" id="ARBA00022771"/>
    </source>
</evidence>
<accession>A0A7S2A1U5</accession>
<dbReference type="InterPro" id="IPR050185">
    <property type="entry name" value="Ub_carboxyl-term_hydrolase"/>
</dbReference>
<dbReference type="Gene3D" id="3.30.2230.10">
    <property type="entry name" value="DUSP-like"/>
    <property type="match status" value="1"/>
</dbReference>
<evidence type="ECO:0000256" key="4">
    <source>
        <dbReference type="ARBA" id="ARBA00022723"/>
    </source>
</evidence>
<evidence type="ECO:0000313" key="15">
    <source>
        <dbReference type="EMBL" id="CAD9354347.1"/>
    </source>
</evidence>
<dbReference type="EMBL" id="HBGN01036529">
    <property type="protein sequence ID" value="CAD9354347.1"/>
    <property type="molecule type" value="Transcribed_RNA"/>
</dbReference>
<evidence type="ECO:0000256" key="8">
    <source>
        <dbReference type="ARBA" id="ARBA00022807"/>
    </source>
</evidence>
<dbReference type="EC" id="3.4.19.12" evidence="11"/>